<feature type="chain" id="PRO_5002431925" evidence="1">
    <location>
        <begin position="18"/>
        <end position="49"/>
    </location>
</feature>
<organism evidence="2">
    <name type="scientific">Anguilla anguilla</name>
    <name type="common">European freshwater eel</name>
    <name type="synonym">Muraena anguilla</name>
    <dbReference type="NCBI Taxonomy" id="7936"/>
    <lineage>
        <taxon>Eukaryota</taxon>
        <taxon>Metazoa</taxon>
        <taxon>Chordata</taxon>
        <taxon>Craniata</taxon>
        <taxon>Vertebrata</taxon>
        <taxon>Euteleostomi</taxon>
        <taxon>Actinopterygii</taxon>
        <taxon>Neopterygii</taxon>
        <taxon>Teleostei</taxon>
        <taxon>Anguilliformes</taxon>
        <taxon>Anguillidae</taxon>
        <taxon>Anguilla</taxon>
    </lineage>
</organism>
<dbReference type="EMBL" id="GBXM01090478">
    <property type="protein sequence ID" value="JAH18099.1"/>
    <property type="molecule type" value="Transcribed_RNA"/>
</dbReference>
<evidence type="ECO:0000256" key="1">
    <source>
        <dbReference type="SAM" id="SignalP"/>
    </source>
</evidence>
<accession>A0A0E9QMQ4</accession>
<sequence>MFVFFKNLLLLILSCNGQCHIESNPGMGKVACICFGISWQLNDLTRKFI</sequence>
<name>A0A0E9QMQ4_ANGAN</name>
<keyword evidence="1" id="KW-0732">Signal</keyword>
<reference evidence="2" key="2">
    <citation type="journal article" date="2015" name="Fish Shellfish Immunol.">
        <title>Early steps in the European eel (Anguilla anguilla)-Vibrio vulnificus interaction in the gills: Role of the RtxA13 toxin.</title>
        <authorList>
            <person name="Callol A."/>
            <person name="Pajuelo D."/>
            <person name="Ebbesson L."/>
            <person name="Teles M."/>
            <person name="MacKenzie S."/>
            <person name="Amaro C."/>
        </authorList>
    </citation>
    <scope>NUCLEOTIDE SEQUENCE</scope>
</reference>
<protein>
    <submittedName>
        <fullName evidence="2">Uncharacterized protein</fullName>
    </submittedName>
</protein>
<proteinExistence type="predicted"/>
<dbReference type="AlphaFoldDB" id="A0A0E9QMQ4"/>
<feature type="signal peptide" evidence="1">
    <location>
        <begin position="1"/>
        <end position="17"/>
    </location>
</feature>
<reference evidence="2" key="1">
    <citation type="submission" date="2014-11" db="EMBL/GenBank/DDBJ databases">
        <authorList>
            <person name="Amaro Gonzalez C."/>
        </authorList>
    </citation>
    <scope>NUCLEOTIDE SEQUENCE</scope>
</reference>
<evidence type="ECO:0000313" key="2">
    <source>
        <dbReference type="EMBL" id="JAH18099.1"/>
    </source>
</evidence>